<organism evidence="1 2">
    <name type="scientific">Brachionus plicatilis</name>
    <name type="common">Marine rotifer</name>
    <name type="synonym">Brachionus muelleri</name>
    <dbReference type="NCBI Taxonomy" id="10195"/>
    <lineage>
        <taxon>Eukaryota</taxon>
        <taxon>Metazoa</taxon>
        <taxon>Spiralia</taxon>
        <taxon>Gnathifera</taxon>
        <taxon>Rotifera</taxon>
        <taxon>Eurotatoria</taxon>
        <taxon>Monogononta</taxon>
        <taxon>Pseudotrocha</taxon>
        <taxon>Ploima</taxon>
        <taxon>Brachionidae</taxon>
        <taxon>Brachionus</taxon>
    </lineage>
</organism>
<keyword evidence="2" id="KW-1185">Reference proteome</keyword>
<dbReference type="AlphaFoldDB" id="A0A3M7RU30"/>
<gene>
    <name evidence="1" type="ORF">BpHYR1_012384</name>
</gene>
<reference evidence="1 2" key="1">
    <citation type="journal article" date="2018" name="Sci. Rep.">
        <title>Genomic signatures of local adaptation to the degree of environmental predictability in rotifers.</title>
        <authorList>
            <person name="Franch-Gras L."/>
            <person name="Hahn C."/>
            <person name="Garcia-Roger E.M."/>
            <person name="Carmona M.J."/>
            <person name="Serra M."/>
            <person name="Gomez A."/>
        </authorList>
    </citation>
    <scope>NUCLEOTIDE SEQUENCE [LARGE SCALE GENOMIC DNA]</scope>
    <source>
        <strain evidence="1">HYR1</strain>
    </source>
</reference>
<sequence length="70" mass="8062">MSCNAYWSKNPNYDCAIFNKYGTIKLSKKTSEKDLGIYVQSYRNPSFDYAALQARTMGEMYFGALPKSRK</sequence>
<comment type="caution">
    <text evidence="1">The sequence shown here is derived from an EMBL/GenBank/DDBJ whole genome shotgun (WGS) entry which is preliminary data.</text>
</comment>
<dbReference type="Proteomes" id="UP000276133">
    <property type="component" value="Unassembled WGS sequence"/>
</dbReference>
<evidence type="ECO:0000313" key="2">
    <source>
        <dbReference type="Proteomes" id="UP000276133"/>
    </source>
</evidence>
<proteinExistence type="predicted"/>
<accession>A0A3M7RU30</accession>
<evidence type="ECO:0000313" key="1">
    <source>
        <dbReference type="EMBL" id="RNA27071.1"/>
    </source>
</evidence>
<protein>
    <submittedName>
        <fullName evidence="1">Uncharacterized protein</fullName>
    </submittedName>
</protein>
<dbReference type="EMBL" id="REGN01002604">
    <property type="protein sequence ID" value="RNA27071.1"/>
    <property type="molecule type" value="Genomic_DNA"/>
</dbReference>
<name>A0A3M7RU30_BRAPC</name>